<dbReference type="Pfam" id="PF00497">
    <property type="entry name" value="SBP_bac_3"/>
    <property type="match status" value="1"/>
</dbReference>
<dbReference type="SMART" id="SM00062">
    <property type="entry name" value="PBPb"/>
    <property type="match status" value="1"/>
</dbReference>
<reference evidence="4" key="1">
    <citation type="submission" date="2020-10" db="EMBL/GenBank/DDBJ databases">
        <authorList>
            <person name="Gilroy R."/>
        </authorList>
    </citation>
    <scope>NUCLEOTIDE SEQUENCE</scope>
    <source>
        <strain evidence="4">ChiHile30-977</strain>
    </source>
</reference>
<sequence>MKKAFAMLLSLALLLGAAGAMAESTTITMGTNAGFAPFEYIGDDGEITGFDVELAYLMAQEMGMELVIEDMYFDGLLAALDQGTVDFVMAAMTINDERKEAALFSTPYFNASQAVVVLEDYEGIQTVEDIADKKVATQDGTTGYFMALDTFGCDASNVAAFKASTDCVLELTSGRADCIIIDDSVAQNFLQNFDGLKIVEGLEMPLEEYGIAVKLGNEELLEKINAALQTLVDNGTYDEIYAKYFLAAEETEGAEETAETEEAAG</sequence>
<dbReference type="CDD" id="cd13624">
    <property type="entry name" value="PBP2_Arg_Lys_His"/>
    <property type="match status" value="1"/>
</dbReference>
<accession>A0A9D0YXW6</accession>
<dbReference type="SUPFAM" id="SSF53850">
    <property type="entry name" value="Periplasmic binding protein-like II"/>
    <property type="match status" value="1"/>
</dbReference>
<dbReference type="Gene3D" id="3.40.190.10">
    <property type="entry name" value="Periplasmic binding protein-like II"/>
    <property type="match status" value="2"/>
</dbReference>
<feature type="domain" description="Solute-binding protein family 3/N-terminal" evidence="3">
    <location>
        <begin position="26"/>
        <end position="248"/>
    </location>
</feature>
<dbReference type="AlphaFoldDB" id="A0A9D0YXW6"/>
<organism evidence="4 5">
    <name type="scientific">Candidatus Avichristensenella intestinipullorum</name>
    <dbReference type="NCBI Taxonomy" id="2840693"/>
    <lineage>
        <taxon>Bacteria</taxon>
        <taxon>Bacillati</taxon>
        <taxon>Bacillota</taxon>
        <taxon>Clostridia</taxon>
        <taxon>Candidatus Avichristensenella</taxon>
    </lineage>
</organism>
<comment type="caution">
    <text evidence="4">The sequence shown here is derived from an EMBL/GenBank/DDBJ whole genome shotgun (WGS) entry which is preliminary data.</text>
</comment>
<reference evidence="4" key="2">
    <citation type="journal article" date="2021" name="PeerJ">
        <title>Extensive microbial diversity within the chicken gut microbiome revealed by metagenomics and culture.</title>
        <authorList>
            <person name="Gilroy R."/>
            <person name="Ravi A."/>
            <person name="Getino M."/>
            <person name="Pursley I."/>
            <person name="Horton D.L."/>
            <person name="Alikhan N.F."/>
            <person name="Baker D."/>
            <person name="Gharbi K."/>
            <person name="Hall N."/>
            <person name="Watson M."/>
            <person name="Adriaenssens E.M."/>
            <person name="Foster-Nyarko E."/>
            <person name="Jarju S."/>
            <person name="Secka A."/>
            <person name="Antonio M."/>
            <person name="Oren A."/>
            <person name="Chaudhuri R.R."/>
            <person name="La Ragione R."/>
            <person name="Hildebrand F."/>
            <person name="Pallen M.J."/>
        </authorList>
    </citation>
    <scope>NUCLEOTIDE SEQUENCE</scope>
    <source>
        <strain evidence="4">ChiHile30-977</strain>
    </source>
</reference>
<evidence type="ECO:0000256" key="2">
    <source>
        <dbReference type="SAM" id="SignalP"/>
    </source>
</evidence>
<dbReference type="InterPro" id="IPR001638">
    <property type="entry name" value="Solute-binding_3/MltF_N"/>
</dbReference>
<evidence type="ECO:0000259" key="3">
    <source>
        <dbReference type="SMART" id="SM00062"/>
    </source>
</evidence>
<evidence type="ECO:0000256" key="1">
    <source>
        <dbReference type="ARBA" id="ARBA00022729"/>
    </source>
</evidence>
<dbReference type="EMBL" id="DVFI01000143">
    <property type="protein sequence ID" value="HIQ63953.1"/>
    <property type="molecule type" value="Genomic_DNA"/>
</dbReference>
<keyword evidence="1 2" id="KW-0732">Signal</keyword>
<name>A0A9D0YXW6_9FIRM</name>
<feature type="signal peptide" evidence="2">
    <location>
        <begin position="1"/>
        <end position="22"/>
    </location>
</feature>
<evidence type="ECO:0000313" key="5">
    <source>
        <dbReference type="Proteomes" id="UP000886819"/>
    </source>
</evidence>
<dbReference type="PANTHER" id="PTHR35936:SF17">
    <property type="entry name" value="ARGININE-BINDING EXTRACELLULAR PROTEIN ARTP"/>
    <property type="match status" value="1"/>
</dbReference>
<proteinExistence type="predicted"/>
<protein>
    <submittedName>
        <fullName evidence="4">Basic amino acid ABC transporter substrate-binding protein</fullName>
    </submittedName>
</protein>
<evidence type="ECO:0000313" key="4">
    <source>
        <dbReference type="EMBL" id="HIQ63953.1"/>
    </source>
</evidence>
<dbReference type="Proteomes" id="UP000886819">
    <property type="component" value="Unassembled WGS sequence"/>
</dbReference>
<gene>
    <name evidence="4" type="ORF">IAA66_10315</name>
</gene>
<dbReference type="PANTHER" id="PTHR35936">
    <property type="entry name" value="MEMBRANE-BOUND LYTIC MUREIN TRANSGLYCOSYLASE F"/>
    <property type="match status" value="1"/>
</dbReference>
<feature type="chain" id="PRO_5039675323" evidence="2">
    <location>
        <begin position="23"/>
        <end position="265"/>
    </location>
</feature>